<dbReference type="GeneID" id="63912293"/>
<dbReference type="STRING" id="1043003.A0A074VL07"/>
<organism evidence="1 2">
    <name type="scientific">Aureobasidium melanogenum (strain CBS 110374)</name>
    <name type="common">Aureobasidium pullulans var. melanogenum</name>
    <dbReference type="NCBI Taxonomy" id="1043003"/>
    <lineage>
        <taxon>Eukaryota</taxon>
        <taxon>Fungi</taxon>
        <taxon>Dikarya</taxon>
        <taxon>Ascomycota</taxon>
        <taxon>Pezizomycotina</taxon>
        <taxon>Dothideomycetes</taxon>
        <taxon>Dothideomycetidae</taxon>
        <taxon>Dothideales</taxon>
        <taxon>Saccotheciaceae</taxon>
        <taxon>Aureobasidium</taxon>
    </lineage>
</organism>
<dbReference type="InterPro" id="IPR027417">
    <property type="entry name" value="P-loop_NTPase"/>
</dbReference>
<dbReference type="RefSeq" id="XP_040875360.1">
    <property type="nucleotide sequence ID" value="XM_041018920.1"/>
</dbReference>
<name>A0A074VL07_AURM1</name>
<protein>
    <recommendedName>
        <fullName evidence="3">P-loop containing nucleoside triphosphate hydrolase protein</fullName>
    </recommendedName>
</protein>
<dbReference type="Gene3D" id="3.40.50.300">
    <property type="entry name" value="P-loop containing nucleotide triphosphate hydrolases"/>
    <property type="match status" value="1"/>
</dbReference>
<proteinExistence type="predicted"/>
<keyword evidence="2" id="KW-1185">Reference proteome</keyword>
<dbReference type="HOGENOM" id="CLU_092496_0_0_1"/>
<reference evidence="1 2" key="1">
    <citation type="journal article" date="2014" name="BMC Genomics">
        <title>Genome sequencing of four Aureobasidium pullulans varieties: biotechnological potential, stress tolerance, and description of new species.</title>
        <authorList>
            <person name="Gostin Ar C."/>
            <person name="Ohm R.A."/>
            <person name="Kogej T."/>
            <person name="Sonjak S."/>
            <person name="Turk M."/>
            <person name="Zajc J."/>
            <person name="Zalar P."/>
            <person name="Grube M."/>
            <person name="Sun H."/>
            <person name="Han J."/>
            <person name="Sharma A."/>
            <person name="Chiniquy J."/>
            <person name="Ngan C.Y."/>
            <person name="Lipzen A."/>
            <person name="Barry K."/>
            <person name="Grigoriev I.V."/>
            <person name="Gunde-Cimerman N."/>
        </authorList>
    </citation>
    <scope>NUCLEOTIDE SEQUENCE [LARGE SCALE GENOMIC DNA]</scope>
    <source>
        <strain evidence="1 2">CBS 110374</strain>
    </source>
</reference>
<dbReference type="Proteomes" id="UP000030672">
    <property type="component" value="Unassembled WGS sequence"/>
</dbReference>
<gene>
    <name evidence="1" type="ORF">M437DRAFT_17843</name>
</gene>
<dbReference type="EMBL" id="KL584856">
    <property type="protein sequence ID" value="KEQ58337.1"/>
    <property type="molecule type" value="Genomic_DNA"/>
</dbReference>
<feature type="non-terminal residue" evidence="1">
    <location>
        <position position="1"/>
    </location>
</feature>
<accession>A0A074VL07</accession>
<evidence type="ECO:0008006" key="3">
    <source>
        <dbReference type="Google" id="ProtNLM"/>
    </source>
</evidence>
<dbReference type="AlphaFoldDB" id="A0A074VL07"/>
<feature type="non-terminal residue" evidence="1">
    <location>
        <position position="190"/>
    </location>
</feature>
<sequence>RSGRIILLNGFPGVGKYSIGRKLHALFEPAHVRFVDNHVLIDPAQAIAPGRNSDHKELRRAFRKVAFDALCNIPGQDVTIILTSCLSSATEDREVFEEHLRIASCRGIPIYIFNIICAPNEHKVRLSAPERSAGTKTKLLDSEILNSMMSKHRLMRLSDLDESHEGDVERRLFELDTSGQSIEESAAKIL</sequence>
<dbReference type="SUPFAM" id="SSF52540">
    <property type="entry name" value="P-loop containing nucleoside triphosphate hydrolases"/>
    <property type="match status" value="1"/>
</dbReference>
<evidence type="ECO:0000313" key="1">
    <source>
        <dbReference type="EMBL" id="KEQ58337.1"/>
    </source>
</evidence>
<evidence type="ECO:0000313" key="2">
    <source>
        <dbReference type="Proteomes" id="UP000030672"/>
    </source>
</evidence>